<dbReference type="EMBL" id="PVTE01000003">
    <property type="protein sequence ID" value="PRY44087.1"/>
    <property type="molecule type" value="Genomic_DNA"/>
</dbReference>
<dbReference type="AlphaFoldDB" id="A0A2T0TEJ4"/>
<evidence type="ECO:0008006" key="3">
    <source>
        <dbReference type="Google" id="ProtNLM"/>
    </source>
</evidence>
<reference evidence="1 2" key="1">
    <citation type="submission" date="2018-03" db="EMBL/GenBank/DDBJ databases">
        <title>Genomic Encyclopedia of Archaeal and Bacterial Type Strains, Phase II (KMG-II): from individual species to whole genera.</title>
        <authorList>
            <person name="Goeker M."/>
        </authorList>
    </citation>
    <scope>NUCLEOTIDE SEQUENCE [LARGE SCALE GENOMIC DNA]</scope>
    <source>
        <strain evidence="1 2">DSM 28354</strain>
    </source>
</reference>
<keyword evidence="2" id="KW-1185">Reference proteome</keyword>
<sequence>MTLSSFLKGCTVGAASLLLSCKDLTLTDQSYQRVHVANFSVPIRSLMPGRETYPGSMTLRVSGTVDRPVVLSIYQLSGQTRYPVLTDSLPAGTHTNRSLRQDFYSRDEVELQVSGSPATTGSLDIEWYRQ</sequence>
<comment type="caution">
    <text evidence="1">The sequence shown here is derived from an EMBL/GenBank/DDBJ whole genome shotgun (WGS) entry which is preliminary data.</text>
</comment>
<dbReference type="Proteomes" id="UP000238375">
    <property type="component" value="Unassembled WGS sequence"/>
</dbReference>
<evidence type="ECO:0000313" key="1">
    <source>
        <dbReference type="EMBL" id="PRY44087.1"/>
    </source>
</evidence>
<evidence type="ECO:0000313" key="2">
    <source>
        <dbReference type="Proteomes" id="UP000238375"/>
    </source>
</evidence>
<protein>
    <recommendedName>
        <fullName evidence="3">Lipoprotein</fullName>
    </recommendedName>
</protein>
<proteinExistence type="predicted"/>
<name>A0A2T0TEJ4_9BACT</name>
<dbReference type="RefSeq" id="WP_106136515.1">
    <property type="nucleotide sequence ID" value="NZ_PVTE01000003.1"/>
</dbReference>
<gene>
    <name evidence="1" type="ORF">CLV58_10356</name>
</gene>
<organism evidence="1 2">
    <name type="scientific">Spirosoma oryzae</name>
    <dbReference type="NCBI Taxonomy" id="1469603"/>
    <lineage>
        <taxon>Bacteria</taxon>
        <taxon>Pseudomonadati</taxon>
        <taxon>Bacteroidota</taxon>
        <taxon>Cytophagia</taxon>
        <taxon>Cytophagales</taxon>
        <taxon>Cytophagaceae</taxon>
        <taxon>Spirosoma</taxon>
    </lineage>
</organism>
<dbReference type="OrthoDB" id="963332at2"/>
<accession>A0A2T0TEJ4</accession>